<dbReference type="Pfam" id="PF07609">
    <property type="entry name" value="DUF1572"/>
    <property type="match status" value="1"/>
</dbReference>
<dbReference type="Proteomes" id="UP000198394">
    <property type="component" value="Unassembled WGS sequence"/>
</dbReference>
<evidence type="ECO:0000313" key="2">
    <source>
        <dbReference type="Proteomes" id="UP000198394"/>
    </source>
</evidence>
<accession>A0A226QGW7</accession>
<protein>
    <recommendedName>
        <fullName evidence="3">DUF1572 domain-containing protein</fullName>
    </recommendedName>
</protein>
<organism evidence="1 2">
    <name type="scientific">Parageobacillus galactosidasius</name>
    <dbReference type="NCBI Taxonomy" id="883812"/>
    <lineage>
        <taxon>Bacteria</taxon>
        <taxon>Bacillati</taxon>
        <taxon>Bacillota</taxon>
        <taxon>Bacilli</taxon>
        <taxon>Bacillales</taxon>
        <taxon>Anoxybacillaceae</taxon>
        <taxon>Parageobacillus</taxon>
    </lineage>
</organism>
<evidence type="ECO:0000313" key="1">
    <source>
        <dbReference type="EMBL" id="OXB91866.1"/>
    </source>
</evidence>
<dbReference type="EMBL" id="NDYL01000002">
    <property type="protein sequence ID" value="OXB91866.1"/>
    <property type="molecule type" value="Genomic_DNA"/>
</dbReference>
<sequence>MNIGQEYLRVVRERFLDMKTTAEKAMEQLSEEELFYCFNEESNSIAIIVKHMSGNMFSRWTDFFHSDGEKPDRNRDDEFINDWSTREELLACWEKGWKTFLNTLNEIKEDDLLKTVTIRNEPHSVIQAIERQMYHYSYHIGQIVYIAKQIKSKDWKTLTIPRKRP</sequence>
<dbReference type="RefSeq" id="WP_081189972.1">
    <property type="nucleotide sequence ID" value="NZ_NDYL01000002.1"/>
</dbReference>
<comment type="caution">
    <text evidence="1">The sequence shown here is derived from an EMBL/GenBank/DDBJ whole genome shotgun (WGS) entry which is preliminary data.</text>
</comment>
<dbReference type="SUPFAM" id="SSF109854">
    <property type="entry name" value="DinB/YfiT-like putative metalloenzymes"/>
    <property type="match status" value="1"/>
</dbReference>
<proteinExistence type="predicted"/>
<keyword evidence="2" id="KW-1185">Reference proteome</keyword>
<reference evidence="1 2" key="1">
    <citation type="submission" date="2017-04" db="EMBL/GenBank/DDBJ databases">
        <title>The genome sequence of Parageobacillus galactosidasius DSM 18751.</title>
        <authorList>
            <person name="Ramaloko W.T."/>
            <person name="Koen N."/>
            <person name="Polliack S."/>
            <person name="Aliyu H."/>
            <person name="Lebre P."/>
            <person name="Mohr T."/>
            <person name="Oswald F."/>
            <person name="Zwick M."/>
            <person name="Neumann A."/>
            <person name="Syldatk C."/>
            <person name="Cowan D."/>
            <person name="De Maayer P."/>
        </authorList>
    </citation>
    <scope>NUCLEOTIDE SEQUENCE [LARGE SCALE GENOMIC DNA]</scope>
    <source>
        <strain evidence="1 2">DSM 18751</strain>
    </source>
</reference>
<evidence type="ECO:0008006" key="3">
    <source>
        <dbReference type="Google" id="ProtNLM"/>
    </source>
</evidence>
<name>A0A226QGW7_9BACL</name>
<dbReference type="Gene3D" id="1.20.120.450">
    <property type="entry name" value="dinb family like domain"/>
    <property type="match status" value="1"/>
</dbReference>
<dbReference type="InterPro" id="IPR011466">
    <property type="entry name" value="DUF1572"/>
</dbReference>
<gene>
    <name evidence="1" type="ORF">B9L23_11290</name>
</gene>
<dbReference type="InterPro" id="IPR034660">
    <property type="entry name" value="DinB/YfiT-like"/>
</dbReference>
<dbReference type="AlphaFoldDB" id="A0A226QGW7"/>